<organism evidence="2 3">
    <name type="scientific">Spongisporangium articulatum</name>
    <dbReference type="NCBI Taxonomy" id="3362603"/>
    <lineage>
        <taxon>Bacteria</taxon>
        <taxon>Bacillati</taxon>
        <taxon>Actinomycetota</taxon>
        <taxon>Actinomycetes</taxon>
        <taxon>Kineosporiales</taxon>
        <taxon>Kineosporiaceae</taxon>
        <taxon>Spongisporangium</taxon>
    </lineage>
</organism>
<dbReference type="CDD" id="cd01949">
    <property type="entry name" value="GGDEF"/>
    <property type="match status" value="1"/>
</dbReference>
<dbReference type="EC" id="2.7.7.65" evidence="2"/>
<dbReference type="RefSeq" id="WP_398283680.1">
    <property type="nucleotide sequence ID" value="NZ_JBITLV010000007.1"/>
</dbReference>
<protein>
    <submittedName>
        <fullName evidence="2">Diguanylate cyclase domain-containing protein</fullName>
        <ecNumber evidence="2">2.7.7.65</ecNumber>
    </submittedName>
</protein>
<dbReference type="InterPro" id="IPR043128">
    <property type="entry name" value="Rev_trsase/Diguanyl_cyclase"/>
</dbReference>
<evidence type="ECO:0000313" key="2">
    <source>
        <dbReference type="EMBL" id="MFI7589196.1"/>
    </source>
</evidence>
<keyword evidence="3" id="KW-1185">Reference proteome</keyword>
<comment type="caution">
    <text evidence="2">The sequence shown here is derived from an EMBL/GenBank/DDBJ whole genome shotgun (WGS) entry which is preliminary data.</text>
</comment>
<evidence type="ECO:0000259" key="1">
    <source>
        <dbReference type="PROSITE" id="PS50887"/>
    </source>
</evidence>
<dbReference type="Gene3D" id="3.30.450.20">
    <property type="entry name" value="PAS domain"/>
    <property type="match status" value="1"/>
</dbReference>
<dbReference type="PANTHER" id="PTHR46663">
    <property type="entry name" value="DIGUANYLATE CYCLASE DGCT-RELATED"/>
    <property type="match status" value="1"/>
</dbReference>
<evidence type="ECO:0000313" key="3">
    <source>
        <dbReference type="Proteomes" id="UP001612915"/>
    </source>
</evidence>
<dbReference type="EMBL" id="JBITLV010000007">
    <property type="protein sequence ID" value="MFI7589196.1"/>
    <property type="molecule type" value="Genomic_DNA"/>
</dbReference>
<gene>
    <name evidence="2" type="ORF">ACIB24_19195</name>
</gene>
<dbReference type="PROSITE" id="PS50887">
    <property type="entry name" value="GGDEF"/>
    <property type="match status" value="1"/>
</dbReference>
<dbReference type="Pfam" id="PF00990">
    <property type="entry name" value="GGDEF"/>
    <property type="match status" value="1"/>
</dbReference>
<dbReference type="PANTHER" id="PTHR46663:SF2">
    <property type="entry name" value="GGDEF DOMAIN-CONTAINING PROTEIN"/>
    <property type="match status" value="1"/>
</dbReference>
<sequence length="419" mass="45502">MDTEPRDRPLWAALEISPDAVAIARLDEGEFFLESSNLAGTQWYADGERGLREDLHGAAAGALTYGARGRHRIERPGAGGPAVLEVAVTRAAADRVLLIGRDVTETLAEQALLSAAYEQTAQVRAVLQTALDATALAFAVYDVTRDEHLAVTGLPLVLINPAGAAQLEVADPGDLTGGDLRDLFPDAVESGMWQAVLDTLDAHVTTTFRYHETDARGVWRASWDHTMAPVGDDRVVVTWREVTADESRQRELSRAHAEAHHASRHDALTGLPNRLQLQETLRAAAQAPDRDESVALVYVDLDGFKQVNDTLGHASGDLLLQAVAQRLARVVRADDLAVRLGGDEFVLLLRRLPKDWDATGFVTRCHTAVEQPVVLPAAEIVPRASFGLAMATLEDTDLDALLEQADRQMYSNKQAQKQG</sequence>
<reference evidence="2 3" key="1">
    <citation type="submission" date="2024-10" db="EMBL/GenBank/DDBJ databases">
        <title>The Natural Products Discovery Center: Release of the First 8490 Sequenced Strains for Exploring Actinobacteria Biosynthetic Diversity.</title>
        <authorList>
            <person name="Kalkreuter E."/>
            <person name="Kautsar S.A."/>
            <person name="Yang D."/>
            <person name="Bader C.D."/>
            <person name="Teijaro C.N."/>
            <person name="Fluegel L."/>
            <person name="Davis C.M."/>
            <person name="Simpson J.R."/>
            <person name="Lauterbach L."/>
            <person name="Steele A.D."/>
            <person name="Gui C."/>
            <person name="Meng S."/>
            <person name="Li G."/>
            <person name="Viehrig K."/>
            <person name="Ye F."/>
            <person name="Su P."/>
            <person name="Kiefer A.F."/>
            <person name="Nichols A."/>
            <person name="Cepeda A.J."/>
            <person name="Yan W."/>
            <person name="Fan B."/>
            <person name="Jiang Y."/>
            <person name="Adhikari A."/>
            <person name="Zheng C.-J."/>
            <person name="Schuster L."/>
            <person name="Cowan T.M."/>
            <person name="Smanski M.J."/>
            <person name="Chevrette M.G."/>
            <person name="De Carvalho L.P.S."/>
            <person name="Shen B."/>
        </authorList>
    </citation>
    <scope>NUCLEOTIDE SEQUENCE [LARGE SCALE GENOMIC DNA]</scope>
    <source>
        <strain evidence="2 3">NPDC049639</strain>
    </source>
</reference>
<dbReference type="InterPro" id="IPR000160">
    <property type="entry name" value="GGDEF_dom"/>
</dbReference>
<keyword evidence="2" id="KW-0548">Nucleotidyltransferase</keyword>
<dbReference type="GO" id="GO:0052621">
    <property type="term" value="F:diguanylate cyclase activity"/>
    <property type="evidence" value="ECO:0007669"/>
    <property type="project" value="UniProtKB-EC"/>
</dbReference>
<accession>A0ABW8AS23</accession>
<name>A0ABW8AS23_9ACTN</name>
<dbReference type="InterPro" id="IPR029787">
    <property type="entry name" value="Nucleotide_cyclase"/>
</dbReference>
<dbReference type="Proteomes" id="UP001612915">
    <property type="component" value="Unassembled WGS sequence"/>
</dbReference>
<dbReference type="SMART" id="SM00267">
    <property type="entry name" value="GGDEF"/>
    <property type="match status" value="1"/>
</dbReference>
<dbReference type="NCBIfam" id="TIGR00254">
    <property type="entry name" value="GGDEF"/>
    <property type="match status" value="1"/>
</dbReference>
<dbReference type="InterPro" id="IPR052163">
    <property type="entry name" value="DGC-Regulatory_Protein"/>
</dbReference>
<keyword evidence="2" id="KW-0808">Transferase</keyword>
<dbReference type="SUPFAM" id="SSF55073">
    <property type="entry name" value="Nucleotide cyclase"/>
    <property type="match status" value="1"/>
</dbReference>
<proteinExistence type="predicted"/>
<dbReference type="Gene3D" id="3.30.70.270">
    <property type="match status" value="1"/>
</dbReference>
<feature type="domain" description="GGDEF" evidence="1">
    <location>
        <begin position="292"/>
        <end position="419"/>
    </location>
</feature>